<dbReference type="AlphaFoldDB" id="A0A5N6PSI3"/>
<evidence type="ECO:0000313" key="11">
    <source>
        <dbReference type="Proteomes" id="UP000326396"/>
    </source>
</evidence>
<dbReference type="PANTHER" id="PTHR47950">
    <property type="entry name" value="CYTOCHROME P450, FAMILY 76, SUBFAMILY C, POLYPEPTIDE 5-RELATED"/>
    <property type="match status" value="1"/>
</dbReference>
<gene>
    <name evidence="10" type="ORF">E3N88_07408</name>
</gene>
<dbReference type="Proteomes" id="UP000326396">
    <property type="component" value="Linkage Group LG11"/>
</dbReference>
<keyword evidence="6 8" id="KW-0408">Iron</keyword>
<dbReference type="GO" id="GO:0005506">
    <property type="term" value="F:iron ion binding"/>
    <property type="evidence" value="ECO:0007669"/>
    <property type="project" value="InterPro"/>
</dbReference>
<evidence type="ECO:0000313" key="10">
    <source>
        <dbReference type="EMBL" id="KAD6796512.1"/>
    </source>
</evidence>
<comment type="similarity">
    <text evidence="2 9">Belongs to the cytochrome P450 family.</text>
</comment>
<organism evidence="10 11">
    <name type="scientific">Mikania micrantha</name>
    <name type="common">bitter vine</name>
    <dbReference type="NCBI Taxonomy" id="192012"/>
    <lineage>
        <taxon>Eukaryota</taxon>
        <taxon>Viridiplantae</taxon>
        <taxon>Streptophyta</taxon>
        <taxon>Embryophyta</taxon>
        <taxon>Tracheophyta</taxon>
        <taxon>Spermatophyta</taxon>
        <taxon>Magnoliopsida</taxon>
        <taxon>eudicotyledons</taxon>
        <taxon>Gunneridae</taxon>
        <taxon>Pentapetalae</taxon>
        <taxon>asterids</taxon>
        <taxon>campanulids</taxon>
        <taxon>Asterales</taxon>
        <taxon>Asteraceae</taxon>
        <taxon>Asteroideae</taxon>
        <taxon>Heliantheae alliance</taxon>
        <taxon>Eupatorieae</taxon>
        <taxon>Mikania</taxon>
    </lineage>
</organism>
<evidence type="ECO:0000256" key="6">
    <source>
        <dbReference type="ARBA" id="ARBA00023004"/>
    </source>
</evidence>
<dbReference type="PRINTS" id="PR00463">
    <property type="entry name" value="EP450I"/>
</dbReference>
<dbReference type="SUPFAM" id="SSF48264">
    <property type="entry name" value="Cytochrome P450"/>
    <property type="match status" value="1"/>
</dbReference>
<dbReference type="InterPro" id="IPR036396">
    <property type="entry name" value="Cyt_P450_sf"/>
</dbReference>
<keyword evidence="3 8" id="KW-0349">Heme</keyword>
<keyword evidence="11" id="KW-1185">Reference proteome</keyword>
<dbReference type="GO" id="GO:0020037">
    <property type="term" value="F:heme binding"/>
    <property type="evidence" value="ECO:0007669"/>
    <property type="project" value="InterPro"/>
</dbReference>
<evidence type="ECO:0000256" key="2">
    <source>
        <dbReference type="ARBA" id="ARBA00010617"/>
    </source>
</evidence>
<proteinExistence type="inferred from homology"/>
<dbReference type="InterPro" id="IPR001128">
    <property type="entry name" value="Cyt_P450"/>
</dbReference>
<dbReference type="Gene3D" id="1.10.630.10">
    <property type="entry name" value="Cytochrome P450"/>
    <property type="match status" value="1"/>
</dbReference>
<evidence type="ECO:0000256" key="3">
    <source>
        <dbReference type="ARBA" id="ARBA00022617"/>
    </source>
</evidence>
<evidence type="ECO:0000256" key="8">
    <source>
        <dbReference type="PIRSR" id="PIRSR602401-1"/>
    </source>
</evidence>
<protein>
    <recommendedName>
        <fullName evidence="12">Cytochrome P450</fullName>
    </recommendedName>
</protein>
<keyword evidence="5 9" id="KW-0560">Oxidoreductase</keyword>
<dbReference type="InterPro" id="IPR017972">
    <property type="entry name" value="Cyt_P450_CS"/>
</dbReference>
<evidence type="ECO:0008006" key="12">
    <source>
        <dbReference type="Google" id="ProtNLM"/>
    </source>
</evidence>
<evidence type="ECO:0000256" key="5">
    <source>
        <dbReference type="ARBA" id="ARBA00023002"/>
    </source>
</evidence>
<dbReference type="FunFam" id="1.10.630.10:FF:000126">
    <property type="entry name" value="Predicted protein"/>
    <property type="match status" value="1"/>
</dbReference>
<accession>A0A5N6PSI3</accession>
<dbReference type="PROSITE" id="PS00086">
    <property type="entry name" value="CYTOCHROME_P450"/>
    <property type="match status" value="1"/>
</dbReference>
<sequence length="201" mass="22987">MFAAGTDTTSSTIEWAMTELLRNPHIMAKAKEELENVIGKGKFIKEEDSLRLPYLSCIIKETLRYHPPIPLLLPRKTKNELKFYEYTIPKGTQVLVNAWALGRDPNIWKDSEIFKPERFLTSSMDVRGQDFELIPFGGGRRICPGMPLALRIIPMVLGSLLNNFNWSLDTKDHPTNLDMKERFGITIQKADPLYVVPKPLD</sequence>
<keyword evidence="4 8" id="KW-0479">Metal-binding</keyword>
<feature type="binding site" description="axial binding residue" evidence="8">
    <location>
        <position position="143"/>
    </location>
    <ligand>
        <name>heme</name>
        <dbReference type="ChEBI" id="CHEBI:30413"/>
    </ligand>
    <ligandPart>
        <name>Fe</name>
        <dbReference type="ChEBI" id="CHEBI:18248"/>
    </ligandPart>
</feature>
<name>A0A5N6PSI3_9ASTR</name>
<evidence type="ECO:0000256" key="7">
    <source>
        <dbReference type="ARBA" id="ARBA00023033"/>
    </source>
</evidence>
<comment type="cofactor">
    <cofactor evidence="1 8">
        <name>heme</name>
        <dbReference type="ChEBI" id="CHEBI:30413"/>
    </cofactor>
</comment>
<dbReference type="GO" id="GO:0004497">
    <property type="term" value="F:monooxygenase activity"/>
    <property type="evidence" value="ECO:0007669"/>
    <property type="project" value="UniProtKB-KW"/>
</dbReference>
<evidence type="ECO:0000256" key="1">
    <source>
        <dbReference type="ARBA" id="ARBA00001971"/>
    </source>
</evidence>
<evidence type="ECO:0000256" key="4">
    <source>
        <dbReference type="ARBA" id="ARBA00022723"/>
    </source>
</evidence>
<dbReference type="PANTHER" id="PTHR47950:SF4">
    <property type="entry name" value="GERANIOL 8-HYDROXYLASE-LIKE"/>
    <property type="match status" value="1"/>
</dbReference>
<keyword evidence="7 9" id="KW-0503">Monooxygenase</keyword>
<evidence type="ECO:0000256" key="9">
    <source>
        <dbReference type="RuleBase" id="RU000461"/>
    </source>
</evidence>
<dbReference type="OrthoDB" id="6764281at2759"/>
<dbReference type="InterPro" id="IPR002401">
    <property type="entry name" value="Cyt_P450_E_grp-I"/>
</dbReference>
<dbReference type="Pfam" id="PF00067">
    <property type="entry name" value="p450"/>
    <property type="match status" value="1"/>
</dbReference>
<dbReference type="GO" id="GO:0016705">
    <property type="term" value="F:oxidoreductase activity, acting on paired donors, with incorporation or reduction of molecular oxygen"/>
    <property type="evidence" value="ECO:0007669"/>
    <property type="project" value="InterPro"/>
</dbReference>
<reference evidence="10 11" key="1">
    <citation type="submission" date="2019-05" db="EMBL/GenBank/DDBJ databases">
        <title>Mikania micrantha, genome provides insights into the molecular mechanism of rapid growth.</title>
        <authorList>
            <person name="Liu B."/>
        </authorList>
    </citation>
    <scope>NUCLEOTIDE SEQUENCE [LARGE SCALE GENOMIC DNA]</scope>
    <source>
        <strain evidence="10">NLD-2019</strain>
        <tissue evidence="10">Leaf</tissue>
    </source>
</reference>
<dbReference type="EMBL" id="SZYD01000003">
    <property type="protein sequence ID" value="KAD6796512.1"/>
    <property type="molecule type" value="Genomic_DNA"/>
</dbReference>
<dbReference type="PRINTS" id="PR00385">
    <property type="entry name" value="P450"/>
</dbReference>
<comment type="caution">
    <text evidence="10">The sequence shown here is derived from an EMBL/GenBank/DDBJ whole genome shotgun (WGS) entry which is preliminary data.</text>
</comment>